<name>A0A8S1INN7_9CHLO</name>
<keyword evidence="3" id="KW-1185">Reference proteome</keyword>
<dbReference type="Proteomes" id="UP000708148">
    <property type="component" value="Unassembled WGS sequence"/>
</dbReference>
<dbReference type="InterPro" id="IPR027417">
    <property type="entry name" value="P-loop_NTPase"/>
</dbReference>
<organism evidence="2 3">
    <name type="scientific">Ostreobium quekettii</name>
    <dbReference type="NCBI Taxonomy" id="121088"/>
    <lineage>
        <taxon>Eukaryota</taxon>
        <taxon>Viridiplantae</taxon>
        <taxon>Chlorophyta</taxon>
        <taxon>core chlorophytes</taxon>
        <taxon>Ulvophyceae</taxon>
        <taxon>TCBD clade</taxon>
        <taxon>Bryopsidales</taxon>
        <taxon>Ostreobineae</taxon>
        <taxon>Ostreobiaceae</taxon>
        <taxon>Ostreobium</taxon>
    </lineage>
</organism>
<evidence type="ECO:0000313" key="3">
    <source>
        <dbReference type="Proteomes" id="UP000708148"/>
    </source>
</evidence>
<dbReference type="PANTHER" id="PTHR32114">
    <property type="entry name" value="ABC TRANSPORTER ABCH.3"/>
    <property type="match status" value="1"/>
</dbReference>
<dbReference type="Gene3D" id="3.40.50.300">
    <property type="entry name" value="P-loop containing nucleotide triphosphate hydrolases"/>
    <property type="match status" value="1"/>
</dbReference>
<dbReference type="PANTHER" id="PTHR32114:SF2">
    <property type="entry name" value="ABC TRANSPORTER ABCH.3"/>
    <property type="match status" value="1"/>
</dbReference>
<feature type="coiled-coil region" evidence="1">
    <location>
        <begin position="39"/>
        <end position="134"/>
    </location>
</feature>
<dbReference type="SUPFAM" id="SSF52540">
    <property type="entry name" value="P-loop containing nucleoside triphosphate hydrolases"/>
    <property type="match status" value="1"/>
</dbReference>
<feature type="coiled-coil region" evidence="1">
    <location>
        <begin position="164"/>
        <end position="205"/>
    </location>
</feature>
<dbReference type="Pfam" id="PF13558">
    <property type="entry name" value="SbcC_Walker_B"/>
    <property type="match status" value="1"/>
</dbReference>
<dbReference type="AlphaFoldDB" id="A0A8S1INN7"/>
<comment type="caution">
    <text evidence="2">The sequence shown here is derived from an EMBL/GenBank/DDBJ whole genome shotgun (WGS) entry which is preliminary data.</text>
</comment>
<keyword evidence="1" id="KW-0175">Coiled coil</keyword>
<gene>
    <name evidence="2" type="ORF">OSTQU699_LOCUS728</name>
</gene>
<evidence type="ECO:0000256" key="1">
    <source>
        <dbReference type="SAM" id="Coils"/>
    </source>
</evidence>
<evidence type="ECO:0008006" key="4">
    <source>
        <dbReference type="Google" id="ProtNLM"/>
    </source>
</evidence>
<protein>
    <recommendedName>
        <fullName evidence="4">P-loop containing nucleoside triphosphate hydrolase protein</fullName>
    </recommendedName>
</protein>
<reference evidence="2" key="1">
    <citation type="submission" date="2020-12" db="EMBL/GenBank/DDBJ databases">
        <authorList>
            <person name="Iha C."/>
        </authorList>
    </citation>
    <scope>NUCLEOTIDE SEQUENCE</scope>
</reference>
<evidence type="ECO:0000313" key="2">
    <source>
        <dbReference type="EMBL" id="CAD7695367.1"/>
    </source>
</evidence>
<proteinExistence type="predicted"/>
<dbReference type="OrthoDB" id="10675642at2759"/>
<dbReference type="EMBL" id="CAJHUC010000333">
    <property type="protein sequence ID" value="CAD7695367.1"/>
    <property type="molecule type" value="Genomic_DNA"/>
</dbReference>
<sequence>MAQSAWAVGRFASQLETATAVESQAREELEGFNKKHGPKDALEAEREQVEAALEAAKRRGELLEKQKSIQGDIASREENVRLLEEKLAALFENLGDDIDTLLGHLLDDPEVERIERGSKDLREAEEKLATARKEHEPAFLGRSKLDQVAVRVGLAPGSGVDEILDALKARYALKEEEVAELGKKIEEAKEKIAQHNNLVERGLEADIEEARARYNRLVLLKEVAGGEQMQEMKQRLNLGVLLKNTNARLKRLTSGRLELKQTTSSNTAEFDLKDLQANRTGSRYTLSGGEKFLVSLALALGLRDMQGMNAEKMPRSMFIDEGFGALDGERRAELLEVLAELGGEKGTQLGIISHVSEIKDQMDVSIEIEKVNEQSRFAPENAAN</sequence>
<accession>A0A8S1INN7</accession>